<proteinExistence type="predicted"/>
<reference evidence="2" key="1">
    <citation type="journal article" date="2019" name="Int. J. Syst. Evol. Microbiol.">
        <title>The Global Catalogue of Microorganisms (GCM) 10K type strain sequencing project: providing services to taxonomists for standard genome sequencing and annotation.</title>
        <authorList>
            <consortium name="The Broad Institute Genomics Platform"/>
            <consortium name="The Broad Institute Genome Sequencing Center for Infectious Disease"/>
            <person name="Wu L."/>
            <person name="Ma J."/>
        </authorList>
    </citation>
    <scope>NUCLEOTIDE SEQUENCE [LARGE SCALE GENOMIC DNA]</scope>
    <source>
        <strain evidence="2">JCM 18952</strain>
    </source>
</reference>
<evidence type="ECO:0000313" key="1">
    <source>
        <dbReference type="EMBL" id="GAA5228396.1"/>
    </source>
</evidence>
<dbReference type="RefSeq" id="WP_210099447.1">
    <property type="nucleotide sequence ID" value="NZ_BAABLK010000037.1"/>
</dbReference>
<dbReference type="PANTHER" id="PTHR43431:SF1">
    <property type="entry name" value="OS08G0476300 PROTEIN"/>
    <property type="match status" value="1"/>
</dbReference>
<dbReference type="Gene3D" id="3.40.50.720">
    <property type="entry name" value="NAD(P)-binding Rossmann-like Domain"/>
    <property type="match status" value="1"/>
</dbReference>
<comment type="caution">
    <text evidence="1">The sequence shown here is derived from an EMBL/GenBank/DDBJ whole genome shotgun (WGS) entry which is preliminary data.</text>
</comment>
<gene>
    <name evidence="1" type="ORF">GCM10025778_29300</name>
</gene>
<dbReference type="Pfam" id="PF00106">
    <property type="entry name" value="adh_short"/>
    <property type="match status" value="1"/>
</dbReference>
<accession>A0ABP9TNX9</accession>
<keyword evidence="2" id="KW-1185">Reference proteome</keyword>
<organism evidence="1 2">
    <name type="scientific">Paeniglutamicibacter antarcticus</name>
    <dbReference type="NCBI Taxonomy" id="494023"/>
    <lineage>
        <taxon>Bacteria</taxon>
        <taxon>Bacillati</taxon>
        <taxon>Actinomycetota</taxon>
        <taxon>Actinomycetes</taxon>
        <taxon>Micrococcales</taxon>
        <taxon>Micrococcaceae</taxon>
        <taxon>Paeniglutamicibacter</taxon>
    </lineage>
</organism>
<evidence type="ECO:0000313" key="2">
    <source>
        <dbReference type="Proteomes" id="UP001501257"/>
    </source>
</evidence>
<dbReference type="SUPFAM" id="SSF51735">
    <property type="entry name" value="NAD(P)-binding Rossmann-fold domains"/>
    <property type="match status" value="1"/>
</dbReference>
<dbReference type="EMBL" id="BAABLK010000037">
    <property type="protein sequence ID" value="GAA5228396.1"/>
    <property type="molecule type" value="Genomic_DNA"/>
</dbReference>
<dbReference type="InterPro" id="IPR036291">
    <property type="entry name" value="NAD(P)-bd_dom_sf"/>
</dbReference>
<protein>
    <submittedName>
        <fullName evidence="1">SDR family NAD(P)-dependent oxidoreductase</fullName>
    </submittedName>
</protein>
<dbReference type="Proteomes" id="UP001501257">
    <property type="component" value="Unassembled WGS sequence"/>
</dbReference>
<dbReference type="PANTHER" id="PTHR43431">
    <property type="entry name" value="OXIDOREDUCTASE, SHORT CHAIN DEHYDROGENASE/REDUCTASE FAMILY (AFU_ORTHOLOGUE AFUA_5G14000)"/>
    <property type="match status" value="1"/>
</dbReference>
<dbReference type="PRINTS" id="PR00081">
    <property type="entry name" value="GDHRDH"/>
</dbReference>
<sequence length="218" mass="22590">MTKKHVAIVGAGPGVSAGVARKFGANGFSVILLARNPESIQLRVEELKGAGIDAHGLVADVTDKQSVESAFERVRADYGVLDVLVYNAGANTISNPTALDAADLVRDFTINVVGALQCAQLVAPEMVARGSGSIIFTGGLLGVNPVASRASASISKAGLRNLAFTLSDELTEHGLKVGTVTIGGAVQPGTFFDPDLISEAYWDLHTGKTTGEVLYVQP</sequence>
<name>A0ABP9TNX9_9MICC</name>
<dbReference type="InterPro" id="IPR002347">
    <property type="entry name" value="SDR_fam"/>
</dbReference>